<evidence type="ECO:0000313" key="5">
    <source>
        <dbReference type="Proteomes" id="UP000600865"/>
    </source>
</evidence>
<evidence type="ECO:0000313" key="4">
    <source>
        <dbReference type="EMBL" id="GGX56334.1"/>
    </source>
</evidence>
<dbReference type="Gene3D" id="3.10.580.10">
    <property type="entry name" value="CBS-domain"/>
    <property type="match status" value="1"/>
</dbReference>
<evidence type="ECO:0000259" key="3">
    <source>
        <dbReference type="PROSITE" id="PS51371"/>
    </source>
</evidence>
<dbReference type="PANTHER" id="PTHR43080:SF2">
    <property type="entry name" value="CBS DOMAIN-CONTAINING PROTEIN"/>
    <property type="match status" value="1"/>
</dbReference>
<dbReference type="CDD" id="cd02205">
    <property type="entry name" value="CBS_pair_SF"/>
    <property type="match status" value="1"/>
</dbReference>
<sequence>MKTVKELVRCGHFNRARCSGDTYLDEVIDMMAQLEESSVLVTKTDGSVAGILTDSDILCAVKLKGTAGSSICREKVKDWMRSTIAFCRTSDLLTTAENLMAQHSVRHLVLQDGNRLIGSVTRHDILAKIHEQDQAELEQVKANLIESLNSQAA</sequence>
<protein>
    <recommendedName>
        <fullName evidence="3">CBS domain-containing protein</fullName>
    </recommendedName>
</protein>
<feature type="domain" description="CBS" evidence="3">
    <location>
        <begin position="7"/>
        <end position="68"/>
    </location>
</feature>
<dbReference type="SMART" id="SM00116">
    <property type="entry name" value="CBS"/>
    <property type="match status" value="2"/>
</dbReference>
<dbReference type="InterPro" id="IPR051257">
    <property type="entry name" value="Diverse_CBS-Domain"/>
</dbReference>
<dbReference type="PROSITE" id="PS51371">
    <property type="entry name" value="CBS"/>
    <property type="match status" value="2"/>
</dbReference>
<dbReference type="AlphaFoldDB" id="A0A918NAI5"/>
<dbReference type="InterPro" id="IPR046342">
    <property type="entry name" value="CBS_dom_sf"/>
</dbReference>
<gene>
    <name evidence="4" type="ORF">GCM10011309_01350</name>
</gene>
<evidence type="ECO:0000256" key="2">
    <source>
        <dbReference type="PROSITE-ProRule" id="PRU00703"/>
    </source>
</evidence>
<reference evidence="4 5" key="1">
    <citation type="journal article" date="2014" name="Int. J. Syst. Evol. Microbiol.">
        <title>Complete genome sequence of Corynebacterium casei LMG S-19264T (=DSM 44701T), isolated from a smear-ripened cheese.</title>
        <authorList>
            <consortium name="US DOE Joint Genome Institute (JGI-PGF)"/>
            <person name="Walter F."/>
            <person name="Albersmeier A."/>
            <person name="Kalinowski J."/>
            <person name="Ruckert C."/>
        </authorList>
    </citation>
    <scope>NUCLEOTIDE SEQUENCE [LARGE SCALE GENOMIC DNA]</scope>
    <source>
        <strain evidence="4 5">KCTC 23968</strain>
    </source>
</reference>
<dbReference type="RefSeq" id="WP_189579929.1">
    <property type="nucleotide sequence ID" value="NZ_BMYV01000001.1"/>
</dbReference>
<dbReference type="EMBL" id="BMYV01000001">
    <property type="protein sequence ID" value="GGX56334.1"/>
    <property type="molecule type" value="Genomic_DNA"/>
</dbReference>
<dbReference type="InterPro" id="IPR000644">
    <property type="entry name" value="CBS_dom"/>
</dbReference>
<proteinExistence type="predicted"/>
<evidence type="ECO:0000256" key="1">
    <source>
        <dbReference type="ARBA" id="ARBA00023122"/>
    </source>
</evidence>
<keyword evidence="5" id="KW-1185">Reference proteome</keyword>
<name>A0A918NAI5_9PROT</name>
<feature type="domain" description="CBS" evidence="3">
    <location>
        <begin position="80"/>
        <end position="136"/>
    </location>
</feature>
<keyword evidence="1 2" id="KW-0129">CBS domain</keyword>
<dbReference type="Pfam" id="PF00571">
    <property type="entry name" value="CBS"/>
    <property type="match status" value="2"/>
</dbReference>
<accession>A0A918NAI5</accession>
<dbReference type="PANTHER" id="PTHR43080">
    <property type="entry name" value="CBS DOMAIN-CONTAINING PROTEIN CBSX3, MITOCHONDRIAL"/>
    <property type="match status" value="1"/>
</dbReference>
<organism evidence="4 5">
    <name type="scientific">Litorimonas cladophorae</name>
    <dbReference type="NCBI Taxonomy" id="1220491"/>
    <lineage>
        <taxon>Bacteria</taxon>
        <taxon>Pseudomonadati</taxon>
        <taxon>Pseudomonadota</taxon>
        <taxon>Alphaproteobacteria</taxon>
        <taxon>Maricaulales</taxon>
        <taxon>Robiginitomaculaceae</taxon>
    </lineage>
</organism>
<dbReference type="Proteomes" id="UP000600865">
    <property type="component" value="Unassembled WGS sequence"/>
</dbReference>
<comment type="caution">
    <text evidence="4">The sequence shown here is derived from an EMBL/GenBank/DDBJ whole genome shotgun (WGS) entry which is preliminary data.</text>
</comment>
<dbReference type="SUPFAM" id="SSF54631">
    <property type="entry name" value="CBS-domain pair"/>
    <property type="match status" value="1"/>
</dbReference>